<dbReference type="OrthoDB" id="7995449at2"/>
<evidence type="ECO:0000256" key="1">
    <source>
        <dbReference type="SAM" id="Phobius"/>
    </source>
</evidence>
<dbReference type="Gene3D" id="1.20.5.340">
    <property type="match status" value="1"/>
</dbReference>
<proteinExistence type="predicted"/>
<evidence type="ECO:0000313" key="3">
    <source>
        <dbReference type="Proteomes" id="UP000198704"/>
    </source>
</evidence>
<sequence length="83" mass="8837">MTALSLDTHALVRRLKATGLSEDQAEAITTAIRASRDADLTNLVTKTDLAEAKFDITTWVIGSIGFQTIVIVGAIVALSRATH</sequence>
<keyword evidence="1" id="KW-0472">Membrane</keyword>
<evidence type="ECO:0000313" key="2">
    <source>
        <dbReference type="EMBL" id="SDO34102.1"/>
    </source>
</evidence>
<dbReference type="RefSeq" id="WP_091721223.1">
    <property type="nucleotide sequence ID" value="NZ_FNHS01000020.1"/>
</dbReference>
<protein>
    <recommendedName>
        <fullName evidence="4">DUF1640 domain-containing protein</fullName>
    </recommendedName>
</protein>
<name>A0A1H0IS12_9HYPH</name>
<dbReference type="EMBL" id="FNHS01000020">
    <property type="protein sequence ID" value="SDO34102.1"/>
    <property type="molecule type" value="Genomic_DNA"/>
</dbReference>
<organism evidence="2 3">
    <name type="scientific">Methylobacterium phyllostachyos</name>
    <dbReference type="NCBI Taxonomy" id="582672"/>
    <lineage>
        <taxon>Bacteria</taxon>
        <taxon>Pseudomonadati</taxon>
        <taxon>Pseudomonadota</taxon>
        <taxon>Alphaproteobacteria</taxon>
        <taxon>Hyphomicrobiales</taxon>
        <taxon>Methylobacteriaceae</taxon>
        <taxon>Methylobacterium</taxon>
    </lineage>
</organism>
<evidence type="ECO:0008006" key="4">
    <source>
        <dbReference type="Google" id="ProtNLM"/>
    </source>
</evidence>
<feature type="transmembrane region" description="Helical" evidence="1">
    <location>
        <begin position="56"/>
        <end position="78"/>
    </location>
</feature>
<reference evidence="3" key="1">
    <citation type="submission" date="2016-10" db="EMBL/GenBank/DDBJ databases">
        <authorList>
            <person name="Varghese N."/>
            <person name="Submissions S."/>
        </authorList>
    </citation>
    <scope>NUCLEOTIDE SEQUENCE [LARGE SCALE GENOMIC DNA]</scope>
    <source>
        <strain evidence="3">BL47</strain>
    </source>
</reference>
<keyword evidence="1" id="KW-1133">Transmembrane helix</keyword>
<keyword evidence="3" id="KW-1185">Reference proteome</keyword>
<dbReference type="Proteomes" id="UP000198704">
    <property type="component" value="Unassembled WGS sequence"/>
</dbReference>
<dbReference type="STRING" id="582672.SAMN05216360_1209"/>
<accession>A0A1H0IS12</accession>
<keyword evidence="1" id="KW-0812">Transmembrane</keyword>
<dbReference type="AlphaFoldDB" id="A0A1H0IS12"/>
<gene>
    <name evidence="2" type="ORF">SAMN05216360_1209</name>
</gene>